<comment type="catalytic activity">
    <reaction evidence="7">
        <text>L-alpha-aminoacyl-L-lysine(out) = L-alpha-aminoacyl-L-lysine(in)</text>
        <dbReference type="Rhea" id="RHEA:79383"/>
        <dbReference type="ChEBI" id="CHEBI:229966"/>
    </reaction>
</comment>
<feature type="region of interest" description="Disordered" evidence="19">
    <location>
        <begin position="1"/>
        <end position="24"/>
    </location>
</feature>
<dbReference type="AlphaFoldDB" id="A0AAF0YD44"/>
<evidence type="ECO:0000256" key="17">
    <source>
        <dbReference type="ARBA" id="ARBA00045709"/>
    </source>
</evidence>
<feature type="transmembrane region" description="Helical" evidence="20">
    <location>
        <begin position="82"/>
        <end position="102"/>
    </location>
</feature>
<feature type="transmembrane region" description="Helical" evidence="20">
    <location>
        <begin position="44"/>
        <end position="62"/>
    </location>
</feature>
<comment type="catalytic activity">
    <reaction evidence="3">
        <text>L-histidyl-glycine(out) = L-histidyl-glycine(in)</text>
        <dbReference type="Rhea" id="RHEA:79395"/>
        <dbReference type="ChEBI" id="CHEBI:229957"/>
    </reaction>
</comment>
<evidence type="ECO:0000256" key="9">
    <source>
        <dbReference type="ARBA" id="ARBA00044899"/>
    </source>
</evidence>
<evidence type="ECO:0000256" key="19">
    <source>
        <dbReference type="SAM" id="MobiDB-lite"/>
    </source>
</evidence>
<evidence type="ECO:0000313" key="21">
    <source>
        <dbReference type="EMBL" id="WOO81669.1"/>
    </source>
</evidence>
<evidence type="ECO:0000256" key="1">
    <source>
        <dbReference type="ARBA" id="ARBA00004141"/>
    </source>
</evidence>
<evidence type="ECO:0000256" key="15">
    <source>
        <dbReference type="ARBA" id="ARBA00044985"/>
    </source>
</evidence>
<evidence type="ECO:0000256" key="8">
    <source>
        <dbReference type="ARBA" id="ARBA00044898"/>
    </source>
</evidence>
<name>A0AAF0YD44_9TREE</name>
<comment type="catalytic activity">
    <reaction evidence="11">
        <text>L-arginyl-glycine(out) = L-arginyl-glycine(in)</text>
        <dbReference type="Rhea" id="RHEA:79391"/>
        <dbReference type="ChEBI" id="CHEBI:229955"/>
    </reaction>
</comment>
<comment type="catalytic activity">
    <reaction evidence="13">
        <text>L-alanyl-L-lysine(out) = L-alanyl-L-lysine(in)</text>
        <dbReference type="Rhea" id="RHEA:79415"/>
        <dbReference type="ChEBI" id="CHEBI:192470"/>
    </reaction>
</comment>
<proteinExistence type="predicted"/>
<evidence type="ECO:0000256" key="16">
    <source>
        <dbReference type="ARBA" id="ARBA00045018"/>
    </source>
</evidence>
<comment type="catalytic activity">
    <reaction evidence="8">
        <text>L-aspartyl-L-lysine(out) = L-aspartyl-L-lysine(in)</text>
        <dbReference type="Rhea" id="RHEA:79411"/>
        <dbReference type="ChEBI" id="CHEBI:229953"/>
    </reaction>
</comment>
<keyword evidence="22" id="KW-1185">Reference proteome</keyword>
<evidence type="ECO:0000256" key="3">
    <source>
        <dbReference type="ARBA" id="ARBA00044878"/>
    </source>
</evidence>
<evidence type="ECO:0000256" key="6">
    <source>
        <dbReference type="ARBA" id="ARBA00044891"/>
    </source>
</evidence>
<evidence type="ECO:0000256" key="7">
    <source>
        <dbReference type="ARBA" id="ARBA00044893"/>
    </source>
</evidence>
<keyword evidence="20" id="KW-1133">Transmembrane helix</keyword>
<dbReference type="InterPro" id="IPR011701">
    <property type="entry name" value="MFS"/>
</dbReference>
<evidence type="ECO:0000256" key="11">
    <source>
        <dbReference type="ARBA" id="ARBA00044903"/>
    </source>
</evidence>
<keyword evidence="20" id="KW-0472">Membrane</keyword>
<feature type="transmembrane region" description="Helical" evidence="20">
    <location>
        <begin position="481"/>
        <end position="504"/>
    </location>
</feature>
<evidence type="ECO:0000256" key="12">
    <source>
        <dbReference type="ARBA" id="ARBA00044912"/>
    </source>
</evidence>
<comment type="catalytic activity">
    <reaction evidence="10">
        <text>L-lysyl-L-lysine(out) = L-lysyl-L-lysine(in)</text>
        <dbReference type="Rhea" id="RHEA:79403"/>
        <dbReference type="ChEBI" id="CHEBI:229956"/>
    </reaction>
</comment>
<evidence type="ECO:0000256" key="13">
    <source>
        <dbReference type="ARBA" id="ARBA00044919"/>
    </source>
</evidence>
<dbReference type="RefSeq" id="XP_062627701.1">
    <property type="nucleotide sequence ID" value="XM_062771717.1"/>
</dbReference>
<comment type="catalytic activity">
    <reaction evidence="4">
        <text>L-alpha-aminoacyl-L-arginine(out) = L-alpha-aminoacyl-L-arginine(in)</text>
        <dbReference type="Rhea" id="RHEA:79367"/>
        <dbReference type="ChEBI" id="CHEBI:229968"/>
    </reaction>
</comment>
<dbReference type="GO" id="GO:0016020">
    <property type="term" value="C:membrane"/>
    <property type="evidence" value="ECO:0007669"/>
    <property type="project" value="UniProtKB-SubCell"/>
</dbReference>
<evidence type="ECO:0000256" key="10">
    <source>
        <dbReference type="ARBA" id="ARBA00044900"/>
    </source>
</evidence>
<evidence type="ECO:0000256" key="18">
    <source>
        <dbReference type="ARBA" id="ARBA00046376"/>
    </source>
</evidence>
<dbReference type="InterPro" id="IPR036259">
    <property type="entry name" value="MFS_trans_sf"/>
</dbReference>
<dbReference type="Gene3D" id="1.20.1250.20">
    <property type="entry name" value="MFS general substrate transporter like domains"/>
    <property type="match status" value="2"/>
</dbReference>
<comment type="catalytic activity">
    <reaction evidence="14">
        <text>L-lysyl-glycine(out) = L-lysyl-glycine(in)</text>
        <dbReference type="Rhea" id="RHEA:79407"/>
        <dbReference type="ChEBI" id="CHEBI:191202"/>
    </reaction>
</comment>
<evidence type="ECO:0000256" key="2">
    <source>
        <dbReference type="ARBA" id="ARBA00044876"/>
    </source>
</evidence>
<gene>
    <name evidence="21" type="primary">Mfsd1_1</name>
    <name evidence="21" type="ORF">LOC62_03G005192</name>
</gene>
<feature type="transmembrane region" description="Helical" evidence="20">
    <location>
        <begin position="385"/>
        <end position="409"/>
    </location>
</feature>
<dbReference type="GeneID" id="87808422"/>
<dbReference type="PANTHER" id="PTHR23512:SF12">
    <property type="entry name" value="TRANSPORTER, PUTATIVE (AFU_ORTHOLOGUE AFUA_4G00260)-RELATED"/>
    <property type="match status" value="1"/>
</dbReference>
<dbReference type="EMBL" id="CP086716">
    <property type="protein sequence ID" value="WOO81669.1"/>
    <property type="molecule type" value="Genomic_DNA"/>
</dbReference>
<evidence type="ECO:0000256" key="4">
    <source>
        <dbReference type="ARBA" id="ARBA00044881"/>
    </source>
</evidence>
<reference evidence="21" key="1">
    <citation type="submission" date="2023-10" db="EMBL/GenBank/DDBJ databases">
        <authorList>
            <person name="Noh H."/>
        </authorList>
    </citation>
    <scope>NUCLEOTIDE SEQUENCE</scope>
    <source>
        <strain evidence="21">DUCC4014</strain>
    </source>
</reference>
<feature type="transmembrane region" description="Helical" evidence="20">
    <location>
        <begin position="206"/>
        <end position="228"/>
    </location>
</feature>
<dbReference type="GO" id="GO:0022857">
    <property type="term" value="F:transmembrane transporter activity"/>
    <property type="evidence" value="ECO:0007669"/>
    <property type="project" value="InterPro"/>
</dbReference>
<comment type="catalytic activity">
    <reaction evidence="6">
        <text>L-lysyl-L-alpha-amino acid(out) = L-lysyl-L-alpha-amino acid(in)</text>
        <dbReference type="Rhea" id="RHEA:79387"/>
        <dbReference type="ChEBI" id="CHEBI:229965"/>
    </reaction>
</comment>
<organism evidence="21 22">
    <name type="scientific">Vanrija pseudolonga</name>
    <dbReference type="NCBI Taxonomy" id="143232"/>
    <lineage>
        <taxon>Eukaryota</taxon>
        <taxon>Fungi</taxon>
        <taxon>Dikarya</taxon>
        <taxon>Basidiomycota</taxon>
        <taxon>Agaricomycotina</taxon>
        <taxon>Tremellomycetes</taxon>
        <taxon>Trichosporonales</taxon>
        <taxon>Trichosporonaceae</taxon>
        <taxon>Vanrija</taxon>
    </lineage>
</organism>
<evidence type="ECO:0000256" key="5">
    <source>
        <dbReference type="ARBA" id="ARBA00044884"/>
    </source>
</evidence>
<evidence type="ECO:0000313" key="22">
    <source>
        <dbReference type="Proteomes" id="UP000827549"/>
    </source>
</evidence>
<comment type="catalytic activity">
    <reaction evidence="12">
        <text>L-histidyl-L-alpha-amino acid(out) = L-histidyl-L-alpha-amino acid(in)</text>
        <dbReference type="Rhea" id="RHEA:79379"/>
        <dbReference type="ChEBI" id="CHEBI:229964"/>
    </reaction>
</comment>
<comment type="subcellular location">
    <subcellularLocation>
        <location evidence="1">Membrane</location>
        <topology evidence="1">Multi-pass membrane protein</topology>
    </subcellularLocation>
</comment>
<feature type="transmembrane region" description="Helical" evidence="20">
    <location>
        <begin position="114"/>
        <end position="134"/>
    </location>
</feature>
<comment type="catalytic activity">
    <reaction evidence="2">
        <text>L-lysyl-L-alanine(out) = L-lysyl-L-alanine(in)</text>
        <dbReference type="Rhea" id="RHEA:79399"/>
        <dbReference type="ChEBI" id="CHEBI:229954"/>
    </reaction>
</comment>
<comment type="function">
    <text evidence="17">Lysosomal dipeptide uniporter that selectively exports lysine, arginine or histidine-containing dipeptides with a net positive charge from the lysosome lumen into the cytosol. Could play a role in a specific type of protein O-glycosylation indirectly regulating macrophages migration and tissue invasion. Also essential for liver homeostasis.</text>
</comment>
<dbReference type="PANTHER" id="PTHR23512">
    <property type="entry name" value="MAJOR FACILITATOR SUPERFAMILY DOMAIN-CONTAINING PROTEIN 1"/>
    <property type="match status" value="1"/>
</dbReference>
<feature type="transmembrane region" description="Helical" evidence="20">
    <location>
        <begin position="421"/>
        <end position="443"/>
    </location>
</feature>
<dbReference type="InterPro" id="IPR052187">
    <property type="entry name" value="MFSD1"/>
</dbReference>
<comment type="subunit">
    <text evidence="18">Homodimer. Interacts with lysosomal protein GLMP (via lumenal domain); the interaction starts while both proteins are still in the endoplasmic reticulum and is required for stabilization of MFSD1 in lysosomes but has no direct effect on its targeting to lysosomes or transporter activity.</text>
</comment>
<protein>
    <recommendedName>
        <fullName evidence="15">Lysosomal dipeptide transporter MFSD1</fullName>
    </recommendedName>
    <alternativeName>
        <fullName evidence="16">Major facilitator superfamily domain-containing protein 1</fullName>
    </alternativeName>
</protein>
<sequence>MSDTYTTPPKDTSEKGLALDSPPLESHECGPYDCVETAPMPTRYRVIAILMILQFYTGITFAEHILSPLKTELKKKLHIDNAQYGVIASATSVVNTVLPIVGGAMMDRWGGAKVAVGSSFMIVLGSLLAAVATLHASYDLLIVGEILIGFGSTVGEVCQYKLYPHYVAGTRMATVYGMSVGWSRLVQMVAKLAAVPMTNIQHHWGWAFWISFMVSVYSFVFVIAYFIFERSLPKEWRPSRQVKVGGTWLETSGVGSVLQLPKFFWILVATQMCQHGAYRVYSLNTTDIQVKTRGTSQQTAGYKSSVQAVIPIVLAPVAGAFFDRFGHRMTFVSITAVLHIIVFVLIGLTKVNAIAPIIISSFAYTTNLLPWFVSLPILVDGEDLIGTAFGVFQAFANSGGLVMTVAAGALQDVTPHQSYNYVIYLIIAVKVLDVFLGPFYIWLDRMWLNGSLQVSEAKRVAILREAKDEGETLKGLEKSRWATITCGGLYIACTACGITLYVVYALGSST</sequence>
<comment type="catalytic activity">
    <reaction evidence="5">
        <text>L-alpha-aminoacyl-L-histidine(out) = L-alpha-aminoacyl-L-histidine(in)</text>
        <dbReference type="Rhea" id="RHEA:79375"/>
        <dbReference type="ChEBI" id="CHEBI:229967"/>
    </reaction>
</comment>
<dbReference type="Pfam" id="PF07690">
    <property type="entry name" value="MFS_1"/>
    <property type="match status" value="1"/>
</dbReference>
<comment type="catalytic activity">
    <reaction evidence="9">
        <text>L-arginyl-L-alpha-amino acid(out) = L-arginyl-L-alpha-amino acid(in)</text>
        <dbReference type="Rhea" id="RHEA:79371"/>
        <dbReference type="ChEBI" id="CHEBI:84315"/>
    </reaction>
</comment>
<evidence type="ECO:0000256" key="20">
    <source>
        <dbReference type="SAM" id="Phobius"/>
    </source>
</evidence>
<keyword evidence="20" id="KW-0812">Transmembrane</keyword>
<feature type="transmembrane region" description="Helical" evidence="20">
    <location>
        <begin position="354"/>
        <end position="373"/>
    </location>
</feature>
<feature type="compositionally biased region" description="Polar residues" evidence="19">
    <location>
        <begin position="1"/>
        <end position="10"/>
    </location>
</feature>
<accession>A0AAF0YD44</accession>
<dbReference type="SUPFAM" id="SSF103473">
    <property type="entry name" value="MFS general substrate transporter"/>
    <property type="match status" value="1"/>
</dbReference>
<dbReference type="Proteomes" id="UP000827549">
    <property type="component" value="Chromosome 3"/>
</dbReference>
<evidence type="ECO:0000256" key="14">
    <source>
        <dbReference type="ARBA" id="ARBA00044924"/>
    </source>
</evidence>
<feature type="transmembrane region" description="Helical" evidence="20">
    <location>
        <begin position="329"/>
        <end position="348"/>
    </location>
</feature>